<evidence type="ECO:0000256" key="2">
    <source>
        <dbReference type="SAM" id="Phobius"/>
    </source>
</evidence>
<protein>
    <submittedName>
        <fullName evidence="4">Membrane protein</fullName>
    </submittedName>
</protein>
<reference evidence="4 5" key="1">
    <citation type="journal article" date="2015" name="ISME J.">
        <title>Draft Genome Sequence of Streptomyces incarnatus NRRL8089, which Produces the Nucleoside Antibiotic Sinefungin.</title>
        <authorList>
            <person name="Oshima K."/>
            <person name="Hattori M."/>
            <person name="Shimizu H."/>
            <person name="Fukuda K."/>
            <person name="Nemoto M."/>
            <person name="Inagaki K."/>
            <person name="Tamura T."/>
        </authorList>
    </citation>
    <scope>NUCLEOTIDE SEQUENCE [LARGE SCALE GENOMIC DNA]</scope>
    <source>
        <strain evidence="4 5">NRRL 8089</strain>
    </source>
</reference>
<feature type="transmembrane region" description="Helical" evidence="2">
    <location>
        <begin position="90"/>
        <end position="114"/>
    </location>
</feature>
<feature type="region of interest" description="Disordered" evidence="1">
    <location>
        <begin position="116"/>
        <end position="143"/>
    </location>
</feature>
<evidence type="ECO:0000313" key="5">
    <source>
        <dbReference type="Proteomes" id="UP000035366"/>
    </source>
</evidence>
<evidence type="ECO:0000256" key="1">
    <source>
        <dbReference type="SAM" id="MobiDB-lite"/>
    </source>
</evidence>
<evidence type="ECO:0000259" key="3">
    <source>
        <dbReference type="Pfam" id="PF26056"/>
    </source>
</evidence>
<dbReference type="RefSeq" id="WP_208899398.1">
    <property type="nucleotide sequence ID" value="NZ_CP011497.1"/>
</dbReference>
<keyword evidence="2" id="KW-1133">Transmembrane helix</keyword>
<feature type="compositionally biased region" description="Pro residues" evidence="1">
    <location>
        <begin position="26"/>
        <end position="50"/>
    </location>
</feature>
<dbReference type="InterPro" id="IPR058330">
    <property type="entry name" value="DUF8017"/>
</dbReference>
<accession>A0ABN4GDP2</accession>
<feature type="compositionally biased region" description="Low complexity" evidence="1">
    <location>
        <begin position="125"/>
        <end position="138"/>
    </location>
</feature>
<dbReference type="Proteomes" id="UP000035366">
    <property type="component" value="Chromosome"/>
</dbReference>
<feature type="region of interest" description="Disordered" evidence="1">
    <location>
        <begin position="1"/>
        <end position="85"/>
    </location>
</feature>
<keyword evidence="2" id="KW-0812">Transmembrane</keyword>
<evidence type="ECO:0000313" key="4">
    <source>
        <dbReference type="EMBL" id="AKJ11514.1"/>
    </source>
</evidence>
<keyword evidence="2" id="KW-0472">Membrane</keyword>
<proteinExistence type="predicted"/>
<feature type="compositionally biased region" description="Low complexity" evidence="1">
    <location>
        <begin position="51"/>
        <end position="81"/>
    </location>
</feature>
<name>A0ABN4GDP2_9ACTN</name>
<sequence length="344" mass="35907">MWPGEQSPGGGQNPQQPQVGHQPNPYQQPGPGQPNPYQQPGPGQPNPYQQPGPGAFQSNPYQQPQPWQMPTQPAAGASGPAPTGGGRNRAGIVAVVAAGAVVIASGVTGFLVLGGHKNDGPGPKPTNSPSSSQSSADPRGSDTATATIKGWQVLTNPTQGIAFDVPPQWEVQSADWVSYVSKEGDPEDNPLIAIRNVAMLQKTWCSSDDDRNGTLENTPLAQVGTRGNNGYRSTQDIAGSDPGTWVYGGYAQPDKKKVKAGALQAFTTNSGLKGTLGTAWSVGVPKSKKCASDGKAWTFGFKNASGGLVSWSFFGAKNVPHEVPDATIRRILGTVRLYKAPSDS</sequence>
<keyword evidence="5" id="KW-1185">Reference proteome</keyword>
<dbReference type="EMBL" id="CP011497">
    <property type="protein sequence ID" value="AKJ11514.1"/>
    <property type="molecule type" value="Genomic_DNA"/>
</dbReference>
<dbReference type="Pfam" id="PF26056">
    <property type="entry name" value="DUF8017"/>
    <property type="match status" value="1"/>
</dbReference>
<feature type="domain" description="DUF8017" evidence="3">
    <location>
        <begin position="145"/>
        <end position="339"/>
    </location>
</feature>
<gene>
    <name evidence="4" type="ORF">ABB07_16195</name>
</gene>
<organism evidence="4 5">
    <name type="scientific">Streptomyces incarnatus</name>
    <dbReference type="NCBI Taxonomy" id="665007"/>
    <lineage>
        <taxon>Bacteria</taxon>
        <taxon>Bacillati</taxon>
        <taxon>Actinomycetota</taxon>
        <taxon>Actinomycetes</taxon>
        <taxon>Kitasatosporales</taxon>
        <taxon>Streptomycetaceae</taxon>
        <taxon>Streptomyces</taxon>
    </lineage>
</organism>
<feature type="compositionally biased region" description="Low complexity" evidence="1">
    <location>
        <begin position="13"/>
        <end position="25"/>
    </location>
</feature>